<dbReference type="CDD" id="cd06503">
    <property type="entry name" value="ATP-synt_Fo_b"/>
    <property type="match status" value="1"/>
</dbReference>
<evidence type="ECO:0000256" key="7">
    <source>
        <dbReference type="ARBA" id="ARBA00023065"/>
    </source>
</evidence>
<name>A0ABP7VP50_9BACI</name>
<evidence type="ECO:0000256" key="10">
    <source>
        <dbReference type="ARBA" id="ARBA00025198"/>
    </source>
</evidence>
<dbReference type="HAMAP" id="MF_01398">
    <property type="entry name" value="ATP_synth_b_bprime"/>
    <property type="match status" value="1"/>
</dbReference>
<keyword evidence="14" id="KW-0175">Coiled coil</keyword>
<evidence type="ECO:0000256" key="3">
    <source>
        <dbReference type="ARBA" id="ARBA00022547"/>
    </source>
</evidence>
<evidence type="ECO:0000313" key="15">
    <source>
        <dbReference type="EMBL" id="GAA4070920.1"/>
    </source>
</evidence>
<comment type="subunit">
    <text evidence="12">F-type ATPases have 2 components, F(1) - the catalytic core - and F(0) - the membrane proton channel. F(1) has five subunits: alpha(3), beta(3), gamma(1), delta(1), epsilon(1). F(0) has three main subunits: a(1), b(2) and c(10-14). The alpha and beta chains form an alternating ring which encloses part of the gamma chain. F(1) is attached to F(0) by a central stalk formed by the gamma and epsilon chains, while a peripheral stalk is formed by the delta and b chains.</text>
</comment>
<sequence>MHSMVSLLAQTAPEGRVFGLDLQTFFSGSLQLLNGIILAIALSWLLYKPVKEFLRKRADRIQDEIDQAEATMTKGNELIAEYDKKIEEIDQERIEILEAARLTAEDEAKVILAEAQKEAQEIKKRSLESVSKEQTRFQEESRLYIIELASIMAEKYLTQNIDDESQNKLFEETLAKLEETQWLN</sequence>
<dbReference type="InterPro" id="IPR002146">
    <property type="entry name" value="ATP_synth_b/b'su_bac/chlpt"/>
</dbReference>
<feature type="coiled-coil region" evidence="14">
    <location>
        <begin position="51"/>
        <end position="125"/>
    </location>
</feature>
<protein>
    <recommendedName>
        <fullName evidence="12">ATP synthase subunit b</fullName>
    </recommendedName>
    <alternativeName>
        <fullName evidence="12">ATP synthase F(0) sector subunit b</fullName>
    </alternativeName>
    <alternativeName>
        <fullName evidence="12">ATPase subunit I</fullName>
    </alternativeName>
    <alternativeName>
        <fullName evidence="12">F-type ATPase subunit b</fullName>
        <shortName evidence="12">F-ATPase subunit b</shortName>
    </alternativeName>
</protein>
<dbReference type="PANTHER" id="PTHR33445">
    <property type="entry name" value="ATP SYNTHASE SUBUNIT B', CHLOROPLASTIC"/>
    <property type="match status" value="1"/>
</dbReference>
<evidence type="ECO:0000256" key="12">
    <source>
        <dbReference type="HAMAP-Rule" id="MF_01398"/>
    </source>
</evidence>
<keyword evidence="5 12" id="KW-0375">Hydrogen ion transport</keyword>
<comment type="caution">
    <text evidence="15">The sequence shown here is derived from an EMBL/GenBank/DDBJ whole genome shotgun (WGS) entry which is preliminary data.</text>
</comment>
<dbReference type="EMBL" id="BAABDL010000085">
    <property type="protein sequence ID" value="GAA4070920.1"/>
    <property type="molecule type" value="Genomic_DNA"/>
</dbReference>
<keyword evidence="3 12" id="KW-0138">CF(0)</keyword>
<keyword evidence="9 12" id="KW-0066">ATP synthesis</keyword>
<comment type="similarity">
    <text evidence="1 12 13">Belongs to the ATPase B chain family.</text>
</comment>
<evidence type="ECO:0000256" key="8">
    <source>
        <dbReference type="ARBA" id="ARBA00023136"/>
    </source>
</evidence>
<proteinExistence type="inferred from homology"/>
<dbReference type="InterPro" id="IPR050059">
    <property type="entry name" value="ATP_synthase_B_chain"/>
</dbReference>
<comment type="subcellular location">
    <subcellularLocation>
        <location evidence="12">Cell membrane</location>
        <topology evidence="12">Single-pass membrane protein</topology>
    </subcellularLocation>
    <subcellularLocation>
        <location evidence="11">Endomembrane system</location>
        <topology evidence="11">Single-pass membrane protein</topology>
    </subcellularLocation>
</comment>
<evidence type="ECO:0000256" key="13">
    <source>
        <dbReference type="RuleBase" id="RU003848"/>
    </source>
</evidence>
<dbReference type="Pfam" id="PF00430">
    <property type="entry name" value="ATP-synt_B"/>
    <property type="match status" value="1"/>
</dbReference>
<evidence type="ECO:0000256" key="6">
    <source>
        <dbReference type="ARBA" id="ARBA00022989"/>
    </source>
</evidence>
<keyword evidence="6 12" id="KW-1133">Transmembrane helix</keyword>
<gene>
    <name evidence="12" type="primary">atpF</name>
    <name evidence="15" type="ORF">GCM10022410_15640</name>
</gene>
<evidence type="ECO:0000313" key="16">
    <source>
        <dbReference type="Proteomes" id="UP001501734"/>
    </source>
</evidence>
<evidence type="ECO:0000256" key="14">
    <source>
        <dbReference type="SAM" id="Coils"/>
    </source>
</evidence>
<evidence type="ECO:0000256" key="1">
    <source>
        <dbReference type="ARBA" id="ARBA00005513"/>
    </source>
</evidence>
<reference evidence="16" key="1">
    <citation type="journal article" date="2019" name="Int. J. Syst. Evol. Microbiol.">
        <title>The Global Catalogue of Microorganisms (GCM) 10K type strain sequencing project: providing services to taxonomists for standard genome sequencing and annotation.</title>
        <authorList>
            <consortium name="The Broad Institute Genomics Platform"/>
            <consortium name="The Broad Institute Genome Sequencing Center for Infectious Disease"/>
            <person name="Wu L."/>
            <person name="Ma J."/>
        </authorList>
    </citation>
    <scope>NUCLEOTIDE SEQUENCE [LARGE SCALE GENOMIC DNA]</scope>
    <source>
        <strain evidence="16">JCM 17250</strain>
    </source>
</reference>
<accession>A0ABP7VP50</accession>
<dbReference type="Proteomes" id="UP001501734">
    <property type="component" value="Unassembled WGS sequence"/>
</dbReference>
<evidence type="ECO:0000256" key="11">
    <source>
        <dbReference type="ARBA" id="ARBA00037847"/>
    </source>
</evidence>
<comment type="function">
    <text evidence="10 12">F(1)F(0) ATP synthase produces ATP from ADP in the presence of a proton or sodium gradient. F-type ATPases consist of two structural domains, F(1) containing the extramembraneous catalytic core and F(0) containing the membrane proton channel, linked together by a central stalk and a peripheral stalk. During catalysis, ATP synthesis in the catalytic domain of F(1) is coupled via a rotary mechanism of the central stalk subunits to proton translocation.</text>
</comment>
<keyword evidence="4 12" id="KW-0812">Transmembrane</keyword>
<keyword evidence="7 12" id="KW-0406">Ion transport</keyword>
<keyword evidence="2 12" id="KW-0813">Transport</keyword>
<feature type="transmembrane region" description="Helical" evidence="12">
    <location>
        <begin position="29"/>
        <end position="47"/>
    </location>
</feature>
<organism evidence="15 16">
    <name type="scientific">Amphibacillus indicireducens</name>
    <dbReference type="NCBI Taxonomy" id="1076330"/>
    <lineage>
        <taxon>Bacteria</taxon>
        <taxon>Bacillati</taxon>
        <taxon>Bacillota</taxon>
        <taxon>Bacilli</taxon>
        <taxon>Bacillales</taxon>
        <taxon>Bacillaceae</taxon>
        <taxon>Amphibacillus</taxon>
    </lineage>
</organism>
<evidence type="ECO:0000256" key="5">
    <source>
        <dbReference type="ARBA" id="ARBA00022781"/>
    </source>
</evidence>
<comment type="function">
    <text evidence="12">Component of the F(0) channel, it forms part of the peripheral stalk, linking F(1) to F(0).</text>
</comment>
<keyword evidence="16" id="KW-1185">Reference proteome</keyword>
<keyword evidence="12" id="KW-1003">Cell membrane</keyword>
<dbReference type="PANTHER" id="PTHR33445:SF2">
    <property type="entry name" value="ATP SYNTHASE SUBUNIT B', CHLOROPLASTIC"/>
    <property type="match status" value="1"/>
</dbReference>
<evidence type="ECO:0000256" key="2">
    <source>
        <dbReference type="ARBA" id="ARBA00022448"/>
    </source>
</evidence>
<evidence type="ECO:0000256" key="9">
    <source>
        <dbReference type="ARBA" id="ARBA00023310"/>
    </source>
</evidence>
<keyword evidence="8 12" id="KW-0472">Membrane</keyword>
<evidence type="ECO:0000256" key="4">
    <source>
        <dbReference type="ARBA" id="ARBA00022692"/>
    </source>
</evidence>